<name>A0A0A8YMT4_ARUDO</name>
<dbReference type="EMBL" id="GBRH01270972">
    <property type="protein sequence ID" value="JAD26923.1"/>
    <property type="molecule type" value="Transcribed_RNA"/>
</dbReference>
<proteinExistence type="predicted"/>
<dbReference type="AlphaFoldDB" id="A0A0A8YMT4"/>
<evidence type="ECO:0000313" key="1">
    <source>
        <dbReference type="EMBL" id="JAD26923.1"/>
    </source>
</evidence>
<accession>A0A0A8YMT4</accession>
<sequence length="42" mass="5213">MLQTQNMLHQKIQRIIFKFYICRWKHYTGFVSTIFHPNDIQS</sequence>
<reference evidence="1" key="1">
    <citation type="submission" date="2014-09" db="EMBL/GenBank/DDBJ databases">
        <authorList>
            <person name="Magalhaes I.L.F."/>
            <person name="Oliveira U."/>
            <person name="Santos F.R."/>
            <person name="Vidigal T.H.D.A."/>
            <person name="Brescovit A.D."/>
            <person name="Santos A.J."/>
        </authorList>
    </citation>
    <scope>NUCLEOTIDE SEQUENCE</scope>
    <source>
        <tissue evidence="1">Shoot tissue taken approximately 20 cm above the soil surface</tissue>
    </source>
</reference>
<organism evidence="1">
    <name type="scientific">Arundo donax</name>
    <name type="common">Giant reed</name>
    <name type="synonym">Donax arundinaceus</name>
    <dbReference type="NCBI Taxonomy" id="35708"/>
    <lineage>
        <taxon>Eukaryota</taxon>
        <taxon>Viridiplantae</taxon>
        <taxon>Streptophyta</taxon>
        <taxon>Embryophyta</taxon>
        <taxon>Tracheophyta</taxon>
        <taxon>Spermatophyta</taxon>
        <taxon>Magnoliopsida</taxon>
        <taxon>Liliopsida</taxon>
        <taxon>Poales</taxon>
        <taxon>Poaceae</taxon>
        <taxon>PACMAD clade</taxon>
        <taxon>Arundinoideae</taxon>
        <taxon>Arundineae</taxon>
        <taxon>Arundo</taxon>
    </lineage>
</organism>
<protein>
    <submittedName>
        <fullName evidence="1">Uncharacterized protein</fullName>
    </submittedName>
</protein>
<reference evidence="1" key="2">
    <citation type="journal article" date="2015" name="Data Brief">
        <title>Shoot transcriptome of the giant reed, Arundo donax.</title>
        <authorList>
            <person name="Barrero R.A."/>
            <person name="Guerrero F.D."/>
            <person name="Moolhuijzen P."/>
            <person name="Goolsby J.A."/>
            <person name="Tidwell J."/>
            <person name="Bellgard S.E."/>
            <person name="Bellgard M.I."/>
        </authorList>
    </citation>
    <scope>NUCLEOTIDE SEQUENCE</scope>
    <source>
        <tissue evidence="1">Shoot tissue taken approximately 20 cm above the soil surface</tissue>
    </source>
</reference>